<dbReference type="PROSITE" id="PS50929">
    <property type="entry name" value="ABC_TM1F"/>
    <property type="match status" value="1"/>
</dbReference>
<keyword evidence="7 9" id="KW-1133">Transmembrane helix</keyword>
<keyword evidence="12" id="KW-0614">Plasmid</keyword>
<keyword evidence="6 12" id="KW-0067">ATP-binding</keyword>
<evidence type="ECO:0000313" key="13">
    <source>
        <dbReference type="Proteomes" id="UP000298595"/>
    </source>
</evidence>
<dbReference type="InterPro" id="IPR011527">
    <property type="entry name" value="ABC1_TM_dom"/>
</dbReference>
<keyword evidence="3" id="KW-1003">Cell membrane</keyword>
<dbReference type="InterPro" id="IPR036640">
    <property type="entry name" value="ABC1_TM_sf"/>
</dbReference>
<evidence type="ECO:0000256" key="6">
    <source>
        <dbReference type="ARBA" id="ARBA00022840"/>
    </source>
</evidence>
<dbReference type="InterPro" id="IPR003593">
    <property type="entry name" value="AAA+_ATPase"/>
</dbReference>
<keyword evidence="5" id="KW-0547">Nucleotide-binding</keyword>
<evidence type="ECO:0000256" key="5">
    <source>
        <dbReference type="ARBA" id="ARBA00022741"/>
    </source>
</evidence>
<dbReference type="GO" id="GO:0016887">
    <property type="term" value="F:ATP hydrolysis activity"/>
    <property type="evidence" value="ECO:0007669"/>
    <property type="project" value="InterPro"/>
</dbReference>
<dbReference type="PANTHER" id="PTHR24221:SF654">
    <property type="entry name" value="ATP-BINDING CASSETTE SUB-FAMILY B MEMBER 6"/>
    <property type="match status" value="1"/>
</dbReference>
<evidence type="ECO:0000259" key="11">
    <source>
        <dbReference type="PROSITE" id="PS50929"/>
    </source>
</evidence>
<name>A0A4D8PRX6_9PROT</name>
<feature type="domain" description="ABC transporter" evidence="10">
    <location>
        <begin position="355"/>
        <end position="588"/>
    </location>
</feature>
<evidence type="ECO:0000256" key="3">
    <source>
        <dbReference type="ARBA" id="ARBA00022475"/>
    </source>
</evidence>
<evidence type="ECO:0000256" key="8">
    <source>
        <dbReference type="ARBA" id="ARBA00023136"/>
    </source>
</evidence>
<dbReference type="Pfam" id="PF00005">
    <property type="entry name" value="ABC_tran"/>
    <property type="match status" value="1"/>
</dbReference>
<proteinExistence type="predicted"/>
<evidence type="ECO:0000256" key="9">
    <source>
        <dbReference type="SAM" id="Phobius"/>
    </source>
</evidence>
<gene>
    <name evidence="12" type="ORF">D3093_33095</name>
</gene>
<comment type="subcellular location">
    <subcellularLocation>
        <location evidence="1">Cell membrane</location>
        <topology evidence="1">Multi-pass membrane protein</topology>
    </subcellularLocation>
</comment>
<protein>
    <submittedName>
        <fullName evidence="12">ABC transporter ATP-binding protein</fullName>
    </submittedName>
</protein>
<organism evidence="12 13">
    <name type="scientific">Azospirillum argentinense</name>
    <dbReference type="NCBI Taxonomy" id="2970906"/>
    <lineage>
        <taxon>Bacteria</taxon>
        <taxon>Pseudomonadati</taxon>
        <taxon>Pseudomonadota</taxon>
        <taxon>Alphaproteobacteria</taxon>
        <taxon>Rhodospirillales</taxon>
        <taxon>Azospirillaceae</taxon>
        <taxon>Azospirillum</taxon>
    </lineage>
</organism>
<dbReference type="Gene3D" id="3.40.50.300">
    <property type="entry name" value="P-loop containing nucleotide triphosphate hydrolases"/>
    <property type="match status" value="1"/>
</dbReference>
<evidence type="ECO:0000313" key="12">
    <source>
        <dbReference type="EMBL" id="QCO00095.1"/>
    </source>
</evidence>
<feature type="transmembrane region" description="Helical" evidence="9">
    <location>
        <begin position="28"/>
        <end position="57"/>
    </location>
</feature>
<feature type="transmembrane region" description="Helical" evidence="9">
    <location>
        <begin position="268"/>
        <end position="291"/>
    </location>
</feature>
<feature type="transmembrane region" description="Helical" evidence="9">
    <location>
        <begin position="77"/>
        <end position="102"/>
    </location>
</feature>
<dbReference type="Gene3D" id="1.20.1560.10">
    <property type="entry name" value="ABC transporter type 1, transmembrane domain"/>
    <property type="match status" value="1"/>
</dbReference>
<dbReference type="SMART" id="SM00382">
    <property type="entry name" value="AAA"/>
    <property type="match status" value="1"/>
</dbReference>
<evidence type="ECO:0000259" key="10">
    <source>
        <dbReference type="PROSITE" id="PS50893"/>
    </source>
</evidence>
<dbReference type="GO" id="GO:0005886">
    <property type="term" value="C:plasma membrane"/>
    <property type="evidence" value="ECO:0007669"/>
    <property type="project" value="UniProtKB-SubCell"/>
</dbReference>
<accession>A0A4D8PRX6</accession>
<dbReference type="SUPFAM" id="SSF52540">
    <property type="entry name" value="P-loop containing nucleoside triphosphate hydrolases"/>
    <property type="match status" value="1"/>
</dbReference>
<dbReference type="GO" id="GO:0005524">
    <property type="term" value="F:ATP binding"/>
    <property type="evidence" value="ECO:0007669"/>
    <property type="project" value="UniProtKB-KW"/>
</dbReference>
<dbReference type="FunFam" id="3.40.50.300:FF:000221">
    <property type="entry name" value="Multidrug ABC transporter ATP-binding protein"/>
    <property type="match status" value="1"/>
</dbReference>
<dbReference type="InterPro" id="IPR039421">
    <property type="entry name" value="Type_1_exporter"/>
</dbReference>
<feature type="transmembrane region" description="Helical" evidence="9">
    <location>
        <begin position="177"/>
        <end position="196"/>
    </location>
</feature>
<dbReference type="PROSITE" id="PS50893">
    <property type="entry name" value="ABC_TRANSPORTER_2"/>
    <property type="match status" value="1"/>
</dbReference>
<keyword evidence="4 9" id="KW-0812">Transmembrane</keyword>
<evidence type="ECO:0000256" key="1">
    <source>
        <dbReference type="ARBA" id="ARBA00004651"/>
    </source>
</evidence>
<evidence type="ECO:0000256" key="2">
    <source>
        <dbReference type="ARBA" id="ARBA00022448"/>
    </source>
</evidence>
<feature type="domain" description="ABC transmembrane type-1" evidence="11">
    <location>
        <begin position="29"/>
        <end position="322"/>
    </location>
</feature>
<dbReference type="GO" id="GO:0140359">
    <property type="term" value="F:ABC-type transporter activity"/>
    <property type="evidence" value="ECO:0007669"/>
    <property type="project" value="InterPro"/>
</dbReference>
<dbReference type="AlphaFoldDB" id="A0A4D8PRX6"/>
<dbReference type="Pfam" id="PF00664">
    <property type="entry name" value="ABC_membrane"/>
    <property type="match status" value="1"/>
</dbReference>
<dbReference type="PANTHER" id="PTHR24221">
    <property type="entry name" value="ATP-BINDING CASSETTE SUB-FAMILY B"/>
    <property type="match status" value="1"/>
</dbReference>
<dbReference type="SUPFAM" id="SSF90123">
    <property type="entry name" value="ABC transporter transmembrane region"/>
    <property type="match status" value="1"/>
</dbReference>
<keyword evidence="2" id="KW-0813">Transport</keyword>
<dbReference type="InterPro" id="IPR017871">
    <property type="entry name" value="ABC_transporter-like_CS"/>
</dbReference>
<dbReference type="EMBL" id="CP032326">
    <property type="protein sequence ID" value="QCO00095.1"/>
    <property type="molecule type" value="Genomic_DNA"/>
</dbReference>
<feature type="transmembrane region" description="Helical" evidence="9">
    <location>
        <begin position="152"/>
        <end position="171"/>
    </location>
</feature>
<dbReference type="InterPro" id="IPR027417">
    <property type="entry name" value="P-loop_NTPase"/>
</dbReference>
<evidence type="ECO:0000256" key="7">
    <source>
        <dbReference type="ARBA" id="ARBA00022989"/>
    </source>
</evidence>
<dbReference type="Proteomes" id="UP000298595">
    <property type="component" value="Plasmid p5"/>
</dbReference>
<dbReference type="PROSITE" id="PS00211">
    <property type="entry name" value="ABC_TRANSPORTER_1"/>
    <property type="match status" value="1"/>
</dbReference>
<keyword evidence="8 9" id="KW-0472">Membrane</keyword>
<feature type="transmembrane region" description="Helical" evidence="9">
    <location>
        <begin position="297"/>
        <end position="317"/>
    </location>
</feature>
<sequence>MSTHVAAVADAGKPSPISRVLHPIRGQLIVAAVLAAIGAMLTLVPLAGSAHIARIVIDDPGSGLAFPTDEQAEIWRTLIVGVACLFAGMALVSAGELTAHLADNRLTHRLRLAAARRLAQVPLGWFTSRASGEVKQAMQDDIAKLHSLTAHFYTAVGRAVGTVGISVVYLFALDWRLAAVSLLPFPGFLLFLRHAMTAGKANMPEFAVRLGRINAATVEFVNGIPVVKAFSVAGRAHGGYRDAVDAFAEAFVGVARPLVAAMAHAHAMIAPVTVLGVVLAFGALFAGLGWIAPVDVLPFALVAPGLCAPLLLLHTLLHDLGGATAAAQRVLALLETPVLEQPSPGERRIPTGHDIRFENVSYAYEAGHWALSDVSFALEPGTVTALVGPSGAGKSTLARLLLRFFDPDAGRITLGGVDLRHIETSQLYRRIGFVLQEVRLIHASLRENIALGRPSASQPEIEEAARAANIHERILALPRGYDSVVGEDAQLSGGERQRVSIARAVLLGPPVLVLDEATAAADSGNEVAIQDALSRFAQGRTLLVVAHRLDTMMRADRILVLDDGAIVEQGTHAQLLALNGRYARLWALGGYEAATVSEEPSC</sequence>
<evidence type="ECO:0000256" key="4">
    <source>
        <dbReference type="ARBA" id="ARBA00022692"/>
    </source>
</evidence>
<geneLocation type="plasmid" evidence="12 13">
    <name>p5</name>
</geneLocation>
<reference evidence="12 13" key="1">
    <citation type="submission" date="2018-09" db="EMBL/GenBank/DDBJ databases">
        <title>Whole genome based analysis of evolution and adaptive divergence in Indian and Brazilian strains of Azospirillum brasilense.</title>
        <authorList>
            <person name="Singh C."/>
            <person name="Tripathi A.K."/>
        </authorList>
    </citation>
    <scope>NUCLEOTIDE SEQUENCE [LARGE SCALE GENOMIC DNA]</scope>
    <source>
        <strain evidence="12 13">MTCC4035</strain>
        <plasmid evidence="12 13">p5</plasmid>
    </source>
</reference>
<dbReference type="InterPro" id="IPR003439">
    <property type="entry name" value="ABC_transporter-like_ATP-bd"/>
</dbReference>
<dbReference type="KEGG" id="aare:D3093_33095"/>
<dbReference type="RefSeq" id="WP_137118808.1">
    <property type="nucleotide sequence ID" value="NZ_CP032326.1"/>
</dbReference>